<dbReference type="OrthoDB" id="8879801at2759"/>
<feature type="region of interest" description="Disordered" evidence="1">
    <location>
        <begin position="1"/>
        <end position="30"/>
    </location>
</feature>
<keyword evidence="5" id="KW-1185">Reference proteome</keyword>
<dbReference type="PANTHER" id="PTHR14636:SF1">
    <property type="entry name" value="TPA-INDUCED TRANSMEMBRANE PROTEIN"/>
    <property type="match status" value="1"/>
</dbReference>
<evidence type="ECO:0000313" key="5">
    <source>
        <dbReference type="Proteomes" id="UP000261660"/>
    </source>
</evidence>
<dbReference type="InterPro" id="IPR036364">
    <property type="entry name" value="SEA_dom_sf"/>
</dbReference>
<dbReference type="Proteomes" id="UP000261660">
    <property type="component" value="Unplaced"/>
</dbReference>
<dbReference type="InParanoid" id="A0A3Q3E2L2"/>
<dbReference type="PANTHER" id="PTHR14636">
    <property type="entry name" value="TPA-INDUCED TRANSMEMBRANE PROTEIN"/>
    <property type="match status" value="1"/>
</dbReference>
<feature type="domain" description="SEA" evidence="3">
    <location>
        <begin position="159"/>
        <end position="284"/>
    </location>
</feature>
<name>A0A3Q3E2L2_9LABR</name>
<evidence type="ECO:0000313" key="4">
    <source>
        <dbReference type="Ensembl" id="ENSLBEP00000001570.1"/>
    </source>
</evidence>
<dbReference type="GeneTree" id="ENSGT00940000168248"/>
<organism evidence="4 5">
    <name type="scientific">Labrus bergylta</name>
    <name type="common">ballan wrasse</name>
    <dbReference type="NCBI Taxonomy" id="56723"/>
    <lineage>
        <taxon>Eukaryota</taxon>
        <taxon>Metazoa</taxon>
        <taxon>Chordata</taxon>
        <taxon>Craniata</taxon>
        <taxon>Vertebrata</taxon>
        <taxon>Euteleostomi</taxon>
        <taxon>Actinopterygii</taxon>
        <taxon>Neopterygii</taxon>
        <taxon>Teleostei</taxon>
        <taxon>Neoteleostei</taxon>
        <taxon>Acanthomorphata</taxon>
        <taxon>Eupercaria</taxon>
        <taxon>Labriformes</taxon>
        <taxon>Labridae</taxon>
        <taxon>Labrus</taxon>
    </lineage>
</organism>
<dbReference type="InterPro" id="IPR033223">
    <property type="entry name" value="TTMP"/>
</dbReference>
<evidence type="ECO:0000256" key="1">
    <source>
        <dbReference type="SAM" id="MobiDB-lite"/>
    </source>
</evidence>
<dbReference type="InterPro" id="IPR000082">
    <property type="entry name" value="SEA_dom"/>
</dbReference>
<dbReference type="SUPFAM" id="SSF82671">
    <property type="entry name" value="SEA domain"/>
    <property type="match status" value="1"/>
</dbReference>
<dbReference type="Ensembl" id="ENSLBET00000001680.1">
    <property type="protein sequence ID" value="ENSLBEP00000001570.1"/>
    <property type="gene ID" value="ENSLBEG00000001235.1"/>
</dbReference>
<dbReference type="PROSITE" id="PS50024">
    <property type="entry name" value="SEA"/>
    <property type="match status" value="1"/>
</dbReference>
<reference evidence="4" key="1">
    <citation type="submission" date="2025-08" db="UniProtKB">
        <authorList>
            <consortium name="Ensembl"/>
        </authorList>
    </citation>
    <scope>IDENTIFICATION</scope>
</reference>
<proteinExistence type="predicted"/>
<evidence type="ECO:0000256" key="2">
    <source>
        <dbReference type="SAM" id="Phobius"/>
    </source>
</evidence>
<dbReference type="Gene3D" id="3.30.70.960">
    <property type="entry name" value="SEA domain"/>
    <property type="match status" value="1"/>
</dbReference>
<reference evidence="4" key="2">
    <citation type="submission" date="2025-09" db="UniProtKB">
        <authorList>
            <consortium name="Ensembl"/>
        </authorList>
    </citation>
    <scope>IDENTIFICATION</scope>
</reference>
<dbReference type="Pfam" id="PF01390">
    <property type="entry name" value="SEA"/>
    <property type="match status" value="1"/>
</dbReference>
<feature type="region of interest" description="Disordered" evidence="1">
    <location>
        <begin position="78"/>
        <end position="98"/>
    </location>
</feature>
<evidence type="ECO:0000259" key="3">
    <source>
        <dbReference type="PROSITE" id="PS50024"/>
    </source>
</evidence>
<feature type="region of interest" description="Disordered" evidence="1">
    <location>
        <begin position="54"/>
        <end position="73"/>
    </location>
</feature>
<feature type="compositionally biased region" description="Polar residues" evidence="1">
    <location>
        <begin position="20"/>
        <end position="30"/>
    </location>
</feature>
<keyword evidence="2" id="KW-1133">Transmembrane helix</keyword>
<protein>
    <recommendedName>
        <fullName evidence="3">SEA domain-containing protein</fullName>
    </recommendedName>
</protein>
<feature type="transmembrane region" description="Helical" evidence="2">
    <location>
        <begin position="119"/>
        <end position="140"/>
    </location>
</feature>
<sequence>MDIKMQNIRTNGENGAAHVNGSTDRVTSGNGESVAVDAKETDVLLSVQVDGCNGGRRPSDHAAEPQGNMGHAVEEGCNGEVITSGDDSESQRNPGNASGEIRRIKDELNKVIFCQKVRLWMVIIFIFLLIFAVIISSLLICSVIHEDVDEKFDPTLFKSPLYFNGSFQLPNQVFKEELFTMSFNESQTLAADLQQKLADLYRASPALGRYFSGAEIYAFRNGSVIADYQLKFLMPEEQQGPLRNFILSREMVYNVFRQFLYDQESDESGPMYIDPVSLIMFLRQ</sequence>
<keyword evidence="2" id="KW-0812">Transmembrane</keyword>
<keyword evidence="2" id="KW-0472">Membrane</keyword>
<accession>A0A3Q3E2L2</accession>
<dbReference type="AlphaFoldDB" id="A0A3Q3E2L2"/>